<gene>
    <name evidence="1" type="ORF">F383_05455</name>
</gene>
<reference evidence="2" key="1">
    <citation type="submission" date="2014-09" db="EMBL/GenBank/DDBJ databases">
        <authorList>
            <person name="Mudge J."/>
            <person name="Ramaraj T."/>
            <person name="Lindquist I.E."/>
            <person name="Bharti A.K."/>
            <person name="Sundararajan A."/>
            <person name="Cameron C.T."/>
            <person name="Woodward J.E."/>
            <person name="May G.D."/>
            <person name="Brubaker C."/>
            <person name="Broadhvest J."/>
            <person name="Wilkins T.A."/>
        </authorList>
    </citation>
    <scope>NUCLEOTIDE SEQUENCE</scope>
    <source>
        <strain evidence="2">cv. AKA8401</strain>
    </source>
</reference>
<organism evidence="1 2">
    <name type="scientific">Gossypium arboreum</name>
    <name type="common">Tree cotton</name>
    <name type="synonym">Gossypium nanking</name>
    <dbReference type="NCBI Taxonomy" id="29729"/>
    <lineage>
        <taxon>Eukaryota</taxon>
        <taxon>Viridiplantae</taxon>
        <taxon>Streptophyta</taxon>
        <taxon>Embryophyta</taxon>
        <taxon>Tracheophyta</taxon>
        <taxon>Spermatophyta</taxon>
        <taxon>Magnoliopsida</taxon>
        <taxon>eudicotyledons</taxon>
        <taxon>Gunneridae</taxon>
        <taxon>Pentapetalae</taxon>
        <taxon>rosids</taxon>
        <taxon>malvids</taxon>
        <taxon>Malvales</taxon>
        <taxon>Malvaceae</taxon>
        <taxon>Malvoideae</taxon>
        <taxon>Gossypium</taxon>
    </lineage>
</organism>
<evidence type="ECO:0000313" key="2">
    <source>
        <dbReference type="Proteomes" id="UP000032142"/>
    </source>
</evidence>
<keyword evidence="2" id="KW-1185">Reference proteome</keyword>
<proteinExistence type="predicted"/>
<dbReference type="EMBL" id="KN407266">
    <property type="protein sequence ID" value="KHG16961.1"/>
    <property type="molecule type" value="Genomic_DNA"/>
</dbReference>
<dbReference type="Proteomes" id="UP000032142">
    <property type="component" value="Unassembled WGS sequence"/>
</dbReference>
<accession>A0A0B0P0T3</accession>
<protein>
    <submittedName>
        <fullName evidence="1">Uncharacterized protein</fullName>
    </submittedName>
</protein>
<evidence type="ECO:0000313" key="1">
    <source>
        <dbReference type="EMBL" id="KHG16961.1"/>
    </source>
</evidence>
<sequence length="10" mass="1239">MFLKFHLLCS</sequence>
<name>A0A0B0P0T3_GOSAR</name>